<feature type="transmembrane region" description="Helical" evidence="1">
    <location>
        <begin position="77"/>
        <end position="94"/>
    </location>
</feature>
<dbReference type="Pfam" id="PF17099">
    <property type="entry name" value="TrpP"/>
    <property type="match status" value="1"/>
</dbReference>
<organism evidence="2 3">
    <name type="scientific">Cytobacillus eiseniae</name>
    <dbReference type="NCBI Taxonomy" id="762947"/>
    <lineage>
        <taxon>Bacteria</taxon>
        <taxon>Bacillati</taxon>
        <taxon>Bacillota</taxon>
        <taxon>Bacilli</taxon>
        <taxon>Bacillales</taxon>
        <taxon>Bacillaceae</taxon>
        <taxon>Cytobacillus</taxon>
    </lineage>
</organism>
<accession>A0ABS4RFD7</accession>
<feature type="transmembrane region" description="Helical" evidence="1">
    <location>
        <begin position="6"/>
        <end position="26"/>
    </location>
</feature>
<comment type="caution">
    <text evidence="2">The sequence shown here is derived from an EMBL/GenBank/DDBJ whole genome shotgun (WGS) entry which is preliminary data.</text>
</comment>
<feature type="transmembrane region" description="Helical" evidence="1">
    <location>
        <begin position="135"/>
        <end position="158"/>
    </location>
</feature>
<keyword evidence="3" id="KW-1185">Reference proteome</keyword>
<dbReference type="RefSeq" id="WP_066392606.1">
    <property type="nucleotide sequence ID" value="NZ_JAGIKZ010000007.1"/>
</dbReference>
<keyword evidence="1" id="KW-1133">Transmembrane helix</keyword>
<protein>
    <recommendedName>
        <fullName evidence="4">Tryptophan transporter</fullName>
    </recommendedName>
</protein>
<gene>
    <name evidence="2" type="ORF">J2Z40_001642</name>
</gene>
<sequence length="177" mass="18635">MKTKNLVALSLLVGMGAVLHAVMPGFGAGMKPDMMLTMMFLGIILFPDAKSVLLLSLSTGIISGLTTTFPGGLIPNIIDKPVTAALFFGLFLLVQKFNKSMISAAVLTAVGTLISGIVFLTSAFLIVGLPGPFTVLFGLVVLPAVLVNTITMIILYPIAQSIMKRTNLTKQSVVIPK</sequence>
<keyword evidence="1" id="KW-0812">Transmembrane</keyword>
<name>A0ABS4RFD7_9BACI</name>
<evidence type="ECO:0000313" key="3">
    <source>
        <dbReference type="Proteomes" id="UP001519293"/>
    </source>
</evidence>
<feature type="transmembrane region" description="Helical" evidence="1">
    <location>
        <begin position="38"/>
        <end position="65"/>
    </location>
</feature>
<evidence type="ECO:0000256" key="1">
    <source>
        <dbReference type="SAM" id="Phobius"/>
    </source>
</evidence>
<feature type="transmembrane region" description="Helical" evidence="1">
    <location>
        <begin position="106"/>
        <end position="129"/>
    </location>
</feature>
<reference evidence="2 3" key="1">
    <citation type="submission" date="2021-03" db="EMBL/GenBank/DDBJ databases">
        <title>Genomic Encyclopedia of Type Strains, Phase IV (KMG-IV): sequencing the most valuable type-strain genomes for metagenomic binning, comparative biology and taxonomic classification.</title>
        <authorList>
            <person name="Goeker M."/>
        </authorList>
    </citation>
    <scope>NUCLEOTIDE SEQUENCE [LARGE SCALE GENOMIC DNA]</scope>
    <source>
        <strain evidence="2 3">DSM 26675</strain>
    </source>
</reference>
<evidence type="ECO:0008006" key="4">
    <source>
        <dbReference type="Google" id="ProtNLM"/>
    </source>
</evidence>
<dbReference type="Proteomes" id="UP001519293">
    <property type="component" value="Unassembled WGS sequence"/>
</dbReference>
<dbReference type="InterPro" id="IPR031360">
    <property type="entry name" value="TrpP"/>
</dbReference>
<proteinExistence type="predicted"/>
<keyword evidence="1" id="KW-0472">Membrane</keyword>
<dbReference type="EMBL" id="JAGIKZ010000007">
    <property type="protein sequence ID" value="MBP2241080.1"/>
    <property type="molecule type" value="Genomic_DNA"/>
</dbReference>
<evidence type="ECO:0000313" key="2">
    <source>
        <dbReference type="EMBL" id="MBP2241080.1"/>
    </source>
</evidence>